<protein>
    <recommendedName>
        <fullName evidence="3">SpoVT-AbrB domain-containing protein</fullName>
    </recommendedName>
</protein>
<name>A0A1A8XMH6_9RHOO</name>
<evidence type="ECO:0008006" key="3">
    <source>
        <dbReference type="Google" id="ProtNLM"/>
    </source>
</evidence>
<accession>A0A1A8XMH6</accession>
<dbReference type="EMBL" id="FLQY01000097">
    <property type="protein sequence ID" value="SBT06365.1"/>
    <property type="molecule type" value="Genomic_DNA"/>
</dbReference>
<evidence type="ECO:0000313" key="2">
    <source>
        <dbReference type="Proteomes" id="UP000199600"/>
    </source>
</evidence>
<keyword evidence="2" id="KW-1185">Reference proteome</keyword>
<sequence>MLAKMTSKNQLTLPKSITAAVDSPEYFEVEARNGQIVLTPVRIQRGDAVRAKLAELDIGEQDIADAVQWARQKPAARVAQVTKPVRKK</sequence>
<dbReference type="Proteomes" id="UP000199600">
    <property type="component" value="Unassembled WGS sequence"/>
</dbReference>
<gene>
    <name evidence="1" type="ORF">PROAA_1860004</name>
</gene>
<dbReference type="AlphaFoldDB" id="A0A1A8XMH6"/>
<proteinExistence type="predicted"/>
<reference evidence="1 2" key="1">
    <citation type="submission" date="2016-06" db="EMBL/GenBank/DDBJ databases">
        <authorList>
            <person name="Kjaerup R.B."/>
            <person name="Dalgaard T.S."/>
            <person name="Juul-Madsen H.R."/>
        </authorList>
    </citation>
    <scope>NUCLEOTIDE SEQUENCE [LARGE SCALE GENOMIC DNA]</scope>
    <source>
        <strain evidence="1">2</strain>
    </source>
</reference>
<evidence type="ECO:0000313" key="1">
    <source>
        <dbReference type="EMBL" id="SBT06365.1"/>
    </source>
</evidence>
<dbReference type="SUPFAM" id="SSF89447">
    <property type="entry name" value="AbrB/MazE/MraZ-like"/>
    <property type="match status" value="1"/>
</dbReference>
<dbReference type="RefSeq" id="WP_186410477.1">
    <property type="nucleotide sequence ID" value="NZ_FLQY01000097.1"/>
</dbReference>
<organism evidence="1 2">
    <name type="scientific">Candidatus Propionivibrio aalborgensis</name>
    <dbReference type="NCBI Taxonomy" id="1860101"/>
    <lineage>
        <taxon>Bacteria</taxon>
        <taxon>Pseudomonadati</taxon>
        <taxon>Pseudomonadota</taxon>
        <taxon>Betaproteobacteria</taxon>
        <taxon>Rhodocyclales</taxon>
        <taxon>Rhodocyclaceae</taxon>
        <taxon>Propionivibrio</taxon>
    </lineage>
</organism>
<dbReference type="InterPro" id="IPR037914">
    <property type="entry name" value="SpoVT-AbrB_sf"/>
</dbReference>